<keyword evidence="5 8" id="KW-0040">ANK repeat</keyword>
<dbReference type="InParanoid" id="A0A6L2PYM4"/>
<evidence type="ECO:0000256" key="8">
    <source>
        <dbReference type="PROSITE-ProRule" id="PRU00023"/>
    </source>
</evidence>
<reference evidence="12" key="1">
    <citation type="submission" date="2020-01" db="EMBL/GenBank/DDBJ databases">
        <title>Draft genome sequence of the Termite Coptotermes fromosanus.</title>
        <authorList>
            <person name="Itakura S."/>
            <person name="Yosikawa Y."/>
            <person name="Umezawa K."/>
        </authorList>
    </citation>
    <scope>NUCLEOTIDE SEQUENCE [LARGE SCALE GENOMIC DNA]</scope>
</reference>
<dbReference type="AlphaFoldDB" id="A0A6L2PYM4"/>
<feature type="repeat" description="ANK" evidence="8">
    <location>
        <begin position="57"/>
        <end position="89"/>
    </location>
</feature>
<name>A0A6L2PYM4_COPFO</name>
<gene>
    <name evidence="11" type="ORF">Cfor_09420</name>
</gene>
<dbReference type="Pfam" id="PF12796">
    <property type="entry name" value="Ank_2"/>
    <property type="match status" value="1"/>
</dbReference>
<dbReference type="SMART" id="SM00454">
    <property type="entry name" value="SAM"/>
    <property type="match status" value="1"/>
</dbReference>
<feature type="compositionally biased region" description="Basic and acidic residues" evidence="9">
    <location>
        <begin position="118"/>
        <end position="168"/>
    </location>
</feature>
<dbReference type="Pfam" id="PF00536">
    <property type="entry name" value="SAM_1"/>
    <property type="match status" value="1"/>
</dbReference>
<dbReference type="FunCoup" id="A0A6L2PYM4">
    <property type="interactions" value="43"/>
</dbReference>
<proteinExistence type="inferred from homology"/>
<protein>
    <recommendedName>
        <fullName evidence="1">NAD(+) ADP-ribosyltransferase</fullName>
        <ecNumber evidence="1">2.4.2.30</ecNumber>
    </recommendedName>
</protein>
<comment type="caution">
    <text evidence="11">The sequence shown here is derived from an EMBL/GenBank/DDBJ whole genome shotgun (WGS) entry which is preliminary data.</text>
</comment>
<evidence type="ECO:0000256" key="5">
    <source>
        <dbReference type="ARBA" id="ARBA00023043"/>
    </source>
</evidence>
<dbReference type="Gene3D" id="1.10.150.50">
    <property type="entry name" value="Transcription Factor, Ets-1"/>
    <property type="match status" value="1"/>
</dbReference>
<accession>A0A6L2PYM4</accession>
<evidence type="ECO:0000256" key="2">
    <source>
        <dbReference type="ARBA" id="ARBA00022676"/>
    </source>
</evidence>
<dbReference type="PROSITE" id="PS50088">
    <property type="entry name" value="ANK_REPEAT"/>
    <property type="match status" value="2"/>
</dbReference>
<evidence type="ECO:0000256" key="7">
    <source>
        <dbReference type="ARBA" id="ARBA00033987"/>
    </source>
</evidence>
<dbReference type="PROSITE" id="PS50297">
    <property type="entry name" value="ANK_REP_REGION"/>
    <property type="match status" value="2"/>
</dbReference>
<dbReference type="InterPro" id="IPR002110">
    <property type="entry name" value="Ankyrin_rpt"/>
</dbReference>
<evidence type="ECO:0000256" key="3">
    <source>
        <dbReference type="ARBA" id="ARBA00022695"/>
    </source>
</evidence>
<evidence type="ECO:0000256" key="1">
    <source>
        <dbReference type="ARBA" id="ARBA00012020"/>
    </source>
</evidence>
<dbReference type="EC" id="2.4.2.30" evidence="1"/>
<dbReference type="OrthoDB" id="76949at2759"/>
<dbReference type="InterPro" id="IPR036770">
    <property type="entry name" value="Ankyrin_rpt-contain_sf"/>
</dbReference>
<keyword evidence="3" id="KW-0808">Transferase</keyword>
<dbReference type="GO" id="GO:0016779">
    <property type="term" value="F:nucleotidyltransferase activity"/>
    <property type="evidence" value="ECO:0007669"/>
    <property type="project" value="UniProtKB-KW"/>
</dbReference>
<comment type="catalytic activity">
    <reaction evidence="7">
        <text>NAD(+) + (ADP-D-ribosyl)n-acceptor = nicotinamide + (ADP-D-ribosyl)n+1-acceptor + H(+).</text>
        <dbReference type="EC" id="2.4.2.30"/>
    </reaction>
</comment>
<organism evidence="11 12">
    <name type="scientific">Coptotermes formosanus</name>
    <name type="common">Formosan subterranean termite</name>
    <dbReference type="NCBI Taxonomy" id="36987"/>
    <lineage>
        <taxon>Eukaryota</taxon>
        <taxon>Metazoa</taxon>
        <taxon>Ecdysozoa</taxon>
        <taxon>Arthropoda</taxon>
        <taxon>Hexapoda</taxon>
        <taxon>Insecta</taxon>
        <taxon>Pterygota</taxon>
        <taxon>Neoptera</taxon>
        <taxon>Polyneoptera</taxon>
        <taxon>Dictyoptera</taxon>
        <taxon>Blattodea</taxon>
        <taxon>Blattoidea</taxon>
        <taxon>Termitoidae</taxon>
        <taxon>Rhinotermitidae</taxon>
        <taxon>Coptotermes</taxon>
    </lineage>
</organism>
<keyword evidence="3" id="KW-0548">Nucleotidyltransferase</keyword>
<evidence type="ECO:0000256" key="9">
    <source>
        <dbReference type="SAM" id="MobiDB-lite"/>
    </source>
</evidence>
<evidence type="ECO:0000256" key="4">
    <source>
        <dbReference type="ARBA" id="ARBA00022737"/>
    </source>
</evidence>
<feature type="repeat" description="ANK" evidence="8">
    <location>
        <begin position="24"/>
        <end position="56"/>
    </location>
</feature>
<evidence type="ECO:0000313" key="11">
    <source>
        <dbReference type="EMBL" id="GFG36700.1"/>
    </source>
</evidence>
<dbReference type="Proteomes" id="UP000502823">
    <property type="component" value="Unassembled WGS sequence"/>
</dbReference>
<dbReference type="EMBL" id="BLKM01000655">
    <property type="protein sequence ID" value="GFG36700.1"/>
    <property type="molecule type" value="Genomic_DNA"/>
</dbReference>
<dbReference type="SUPFAM" id="SSF47769">
    <property type="entry name" value="SAM/Pointed domain"/>
    <property type="match status" value="1"/>
</dbReference>
<evidence type="ECO:0000259" key="10">
    <source>
        <dbReference type="SMART" id="SM00454"/>
    </source>
</evidence>
<dbReference type="GO" id="GO:0003950">
    <property type="term" value="F:NAD+ poly-ADP-ribosyltransferase activity"/>
    <property type="evidence" value="ECO:0007669"/>
    <property type="project" value="UniProtKB-EC"/>
</dbReference>
<keyword evidence="12" id="KW-1185">Reference proteome</keyword>
<feature type="compositionally biased region" description="Acidic residues" evidence="9">
    <location>
        <begin position="410"/>
        <end position="423"/>
    </location>
</feature>
<dbReference type="InterPro" id="IPR013761">
    <property type="entry name" value="SAM/pointed_sf"/>
</dbReference>
<comment type="similarity">
    <text evidence="6">Belongs to the ARTD/PARP family.</text>
</comment>
<feature type="non-terminal residue" evidence="11">
    <location>
        <position position="1"/>
    </location>
</feature>
<evidence type="ECO:0000313" key="12">
    <source>
        <dbReference type="Proteomes" id="UP000502823"/>
    </source>
</evidence>
<dbReference type="PANTHER" id="PTHR24171">
    <property type="entry name" value="ANKYRIN REPEAT DOMAIN-CONTAINING PROTEIN 39-RELATED"/>
    <property type="match status" value="1"/>
</dbReference>
<sequence>AAKDGILDILKEATRNDCNSRDEDGMTPTLWAAFEGNLDALRLLVGRGGDPDKADHFGNTALHFAAARGHTSCVTFLVNFGANLWALDIDYHTPKELAAMNSKDEILRFLDGVAAKEEASNKKKTKALKEKAQKDAEKRNKNYEKMKQKAERLAEKEQNRLRKEREKMSNNPEDVSVMPHRPSNVLTVLKLKGKKATGLSNTNANASPRFSEIVSGGGAGTLISGGKKVGATGVQKKLQQKMNRGHQPASNNTQGVGDFKIGQVEMDGKRSLRSLTGLRRDSEVLYAGSYDTQAGGKQRGKIGDVFDTQGELSRSTSEPDFLHNTDSGFGDEVLLQEPASIFERPGFGSVAFRNSISATLSALPKIDDRASTVTSNSERGGGGGSGTEDCSIGSAGSLAKRNQHNKEGLPWDDEDVESDEDDATGNPPQWSPLQLFLMSAGLSEYVSCFVSEDIDLQALMLLTEDDLKSLGLGMGPRKKLLKAINDRKAALEDPGEVSDSRL</sequence>
<dbReference type="SUPFAM" id="SSF48403">
    <property type="entry name" value="Ankyrin repeat"/>
    <property type="match status" value="1"/>
</dbReference>
<feature type="region of interest" description="Disordered" evidence="9">
    <location>
        <begin position="368"/>
        <end position="428"/>
    </location>
</feature>
<keyword evidence="4" id="KW-0677">Repeat</keyword>
<dbReference type="Gene3D" id="1.25.40.20">
    <property type="entry name" value="Ankyrin repeat-containing domain"/>
    <property type="match status" value="1"/>
</dbReference>
<evidence type="ECO:0000256" key="6">
    <source>
        <dbReference type="ARBA" id="ARBA00024347"/>
    </source>
</evidence>
<dbReference type="SMART" id="SM00248">
    <property type="entry name" value="ANK"/>
    <property type="match status" value="2"/>
</dbReference>
<keyword evidence="2" id="KW-0328">Glycosyltransferase</keyword>
<feature type="domain" description="SAM" evidence="10">
    <location>
        <begin position="427"/>
        <end position="490"/>
    </location>
</feature>
<dbReference type="InterPro" id="IPR001660">
    <property type="entry name" value="SAM"/>
</dbReference>
<feature type="region of interest" description="Disordered" evidence="9">
    <location>
        <begin position="118"/>
        <end position="179"/>
    </location>
</feature>